<feature type="compositionally biased region" description="Basic and acidic residues" evidence="1">
    <location>
        <begin position="43"/>
        <end position="57"/>
    </location>
</feature>
<comment type="caution">
    <text evidence="2">The sequence shown here is derived from an EMBL/GenBank/DDBJ whole genome shotgun (WGS) entry which is preliminary data.</text>
</comment>
<dbReference type="EMBL" id="VSRR010003270">
    <property type="protein sequence ID" value="MPC35413.1"/>
    <property type="molecule type" value="Genomic_DNA"/>
</dbReference>
<gene>
    <name evidence="2" type="ORF">E2C01_028835</name>
</gene>
<accession>A0A5B7ER41</accession>
<name>A0A5B7ER41_PORTR</name>
<dbReference type="AlphaFoldDB" id="A0A5B7ER41"/>
<organism evidence="2 3">
    <name type="scientific">Portunus trituberculatus</name>
    <name type="common">Swimming crab</name>
    <name type="synonym">Neptunus trituberculatus</name>
    <dbReference type="NCBI Taxonomy" id="210409"/>
    <lineage>
        <taxon>Eukaryota</taxon>
        <taxon>Metazoa</taxon>
        <taxon>Ecdysozoa</taxon>
        <taxon>Arthropoda</taxon>
        <taxon>Crustacea</taxon>
        <taxon>Multicrustacea</taxon>
        <taxon>Malacostraca</taxon>
        <taxon>Eumalacostraca</taxon>
        <taxon>Eucarida</taxon>
        <taxon>Decapoda</taxon>
        <taxon>Pleocyemata</taxon>
        <taxon>Brachyura</taxon>
        <taxon>Eubrachyura</taxon>
        <taxon>Portunoidea</taxon>
        <taxon>Portunidae</taxon>
        <taxon>Portuninae</taxon>
        <taxon>Portunus</taxon>
    </lineage>
</organism>
<keyword evidence="3" id="KW-1185">Reference proteome</keyword>
<proteinExistence type="predicted"/>
<evidence type="ECO:0000256" key="1">
    <source>
        <dbReference type="SAM" id="MobiDB-lite"/>
    </source>
</evidence>
<feature type="region of interest" description="Disordered" evidence="1">
    <location>
        <begin position="37"/>
        <end position="66"/>
    </location>
</feature>
<reference evidence="2 3" key="1">
    <citation type="submission" date="2019-05" db="EMBL/GenBank/DDBJ databases">
        <title>Another draft genome of Portunus trituberculatus and its Hox gene families provides insights of decapod evolution.</title>
        <authorList>
            <person name="Jeong J.-H."/>
            <person name="Song I."/>
            <person name="Kim S."/>
            <person name="Choi T."/>
            <person name="Kim D."/>
            <person name="Ryu S."/>
            <person name="Kim W."/>
        </authorList>
    </citation>
    <scope>NUCLEOTIDE SEQUENCE [LARGE SCALE GENOMIC DNA]</scope>
    <source>
        <tissue evidence="2">Muscle</tissue>
    </source>
</reference>
<evidence type="ECO:0000313" key="2">
    <source>
        <dbReference type="EMBL" id="MPC35413.1"/>
    </source>
</evidence>
<evidence type="ECO:0000313" key="3">
    <source>
        <dbReference type="Proteomes" id="UP000324222"/>
    </source>
</evidence>
<dbReference type="Proteomes" id="UP000324222">
    <property type="component" value="Unassembled WGS sequence"/>
</dbReference>
<sequence>MKGKRQADTLLATPRDLTSGGVAARALGLECVDVSSRRKKKGGIKEGKKAGGRKGEGRWGAARRNT</sequence>
<protein>
    <submittedName>
        <fullName evidence="2">Uncharacterized protein</fullName>
    </submittedName>
</protein>